<dbReference type="SMART" id="SM00066">
    <property type="entry name" value="GAL4"/>
    <property type="match status" value="1"/>
</dbReference>
<accession>A0A397U0T5</accession>
<organism evidence="8 9">
    <name type="scientific">Gigaspora rosea</name>
    <dbReference type="NCBI Taxonomy" id="44941"/>
    <lineage>
        <taxon>Eukaryota</taxon>
        <taxon>Fungi</taxon>
        <taxon>Fungi incertae sedis</taxon>
        <taxon>Mucoromycota</taxon>
        <taxon>Glomeromycotina</taxon>
        <taxon>Glomeromycetes</taxon>
        <taxon>Diversisporales</taxon>
        <taxon>Gigasporaceae</taxon>
        <taxon>Gigaspora</taxon>
    </lineage>
</organism>
<dbReference type="GO" id="GO:0008270">
    <property type="term" value="F:zinc ion binding"/>
    <property type="evidence" value="ECO:0007669"/>
    <property type="project" value="InterPro"/>
</dbReference>
<protein>
    <recommendedName>
        <fullName evidence="7">Zn(2)-C6 fungal-type domain-containing protein</fullName>
    </recommendedName>
</protein>
<keyword evidence="5" id="KW-0539">Nucleus</keyword>
<evidence type="ECO:0000256" key="5">
    <source>
        <dbReference type="ARBA" id="ARBA00023242"/>
    </source>
</evidence>
<feature type="compositionally biased region" description="Basic and acidic residues" evidence="6">
    <location>
        <begin position="1"/>
        <end position="10"/>
    </location>
</feature>
<evidence type="ECO:0000313" key="8">
    <source>
        <dbReference type="EMBL" id="RIB02399.1"/>
    </source>
</evidence>
<dbReference type="EMBL" id="QKWP01002708">
    <property type="protein sequence ID" value="RIB02399.1"/>
    <property type="molecule type" value="Genomic_DNA"/>
</dbReference>
<evidence type="ECO:0000256" key="2">
    <source>
        <dbReference type="ARBA" id="ARBA00022723"/>
    </source>
</evidence>
<comment type="subcellular location">
    <subcellularLocation>
        <location evidence="1">Nucleus</location>
    </subcellularLocation>
</comment>
<dbReference type="AlphaFoldDB" id="A0A397U0T5"/>
<dbReference type="PANTHER" id="PTHR47338:SF27">
    <property type="entry name" value="ZN(II)2CYS6 TRANSCRIPTION FACTOR (EUROFUNG)"/>
    <property type="match status" value="1"/>
</dbReference>
<keyword evidence="2" id="KW-0479">Metal-binding</keyword>
<evidence type="ECO:0000313" key="9">
    <source>
        <dbReference type="Proteomes" id="UP000266673"/>
    </source>
</evidence>
<dbReference type="InterPro" id="IPR001138">
    <property type="entry name" value="Zn2Cys6_DnaBD"/>
</dbReference>
<dbReference type="Gene3D" id="4.10.240.10">
    <property type="entry name" value="Zn(2)-C6 fungal-type DNA-binding domain"/>
    <property type="match status" value="1"/>
</dbReference>
<proteinExistence type="predicted"/>
<gene>
    <name evidence="8" type="ORF">C2G38_2227927</name>
</gene>
<dbReference type="Pfam" id="PF00172">
    <property type="entry name" value="Zn_clus"/>
    <property type="match status" value="1"/>
</dbReference>
<dbReference type="PROSITE" id="PS50048">
    <property type="entry name" value="ZN2_CY6_FUNGAL_2"/>
    <property type="match status" value="1"/>
</dbReference>
<dbReference type="GO" id="GO:0000981">
    <property type="term" value="F:DNA-binding transcription factor activity, RNA polymerase II-specific"/>
    <property type="evidence" value="ECO:0007669"/>
    <property type="project" value="InterPro"/>
</dbReference>
<dbReference type="CDD" id="cd00067">
    <property type="entry name" value="GAL4"/>
    <property type="match status" value="1"/>
</dbReference>
<dbReference type="PANTHER" id="PTHR47338">
    <property type="entry name" value="ZN(II)2CYS6 TRANSCRIPTION FACTOR (EUROFUNG)-RELATED"/>
    <property type="match status" value="1"/>
</dbReference>
<evidence type="ECO:0000259" key="7">
    <source>
        <dbReference type="PROSITE" id="PS50048"/>
    </source>
</evidence>
<dbReference type="GO" id="GO:0005634">
    <property type="term" value="C:nucleus"/>
    <property type="evidence" value="ECO:0007669"/>
    <property type="project" value="UniProtKB-SubCell"/>
</dbReference>
<keyword evidence="4" id="KW-0804">Transcription</keyword>
<dbReference type="InterPro" id="IPR036864">
    <property type="entry name" value="Zn2-C6_fun-type_DNA-bd_sf"/>
</dbReference>
<sequence>MSLLHQERHQQRQQKRQQRGPYTTKACTNCRQKHAKCTGEVPCERCTRLNIVCTFSVSSKKRGPKKNVKLQELQEEVYALNNLRNDFDRTLMQFFAISDAVQGHASILSSPTGYPQQPYDIDGFTHYSDSYEEPNVPALLEVCPVLYQASTDTGYVMPNNNLLDNTTTNNNVFDYLFFDDYYMLLFDH</sequence>
<keyword evidence="3" id="KW-0805">Transcription regulation</keyword>
<reference evidence="8 9" key="1">
    <citation type="submission" date="2018-06" db="EMBL/GenBank/DDBJ databases">
        <title>Comparative genomics reveals the genomic features of Rhizophagus irregularis, R. cerebriforme, R. diaphanum and Gigaspora rosea, and their symbiotic lifestyle signature.</title>
        <authorList>
            <person name="Morin E."/>
            <person name="San Clemente H."/>
            <person name="Chen E.C.H."/>
            <person name="De La Providencia I."/>
            <person name="Hainaut M."/>
            <person name="Kuo A."/>
            <person name="Kohler A."/>
            <person name="Murat C."/>
            <person name="Tang N."/>
            <person name="Roy S."/>
            <person name="Loubradou J."/>
            <person name="Henrissat B."/>
            <person name="Grigoriev I.V."/>
            <person name="Corradi N."/>
            <person name="Roux C."/>
            <person name="Martin F.M."/>
        </authorList>
    </citation>
    <scope>NUCLEOTIDE SEQUENCE [LARGE SCALE GENOMIC DNA]</scope>
    <source>
        <strain evidence="8 9">DAOM 194757</strain>
    </source>
</reference>
<keyword evidence="9" id="KW-1185">Reference proteome</keyword>
<dbReference type="Proteomes" id="UP000266673">
    <property type="component" value="Unassembled WGS sequence"/>
</dbReference>
<comment type="caution">
    <text evidence="8">The sequence shown here is derived from an EMBL/GenBank/DDBJ whole genome shotgun (WGS) entry which is preliminary data.</text>
</comment>
<name>A0A397U0T5_9GLOM</name>
<feature type="domain" description="Zn(2)-C6 fungal-type" evidence="7">
    <location>
        <begin position="26"/>
        <end position="55"/>
    </location>
</feature>
<evidence type="ECO:0000256" key="1">
    <source>
        <dbReference type="ARBA" id="ARBA00004123"/>
    </source>
</evidence>
<dbReference type="InterPro" id="IPR050815">
    <property type="entry name" value="TF_fung"/>
</dbReference>
<feature type="region of interest" description="Disordered" evidence="6">
    <location>
        <begin position="1"/>
        <end position="23"/>
    </location>
</feature>
<evidence type="ECO:0000256" key="3">
    <source>
        <dbReference type="ARBA" id="ARBA00023015"/>
    </source>
</evidence>
<dbReference type="OrthoDB" id="2123952at2759"/>
<evidence type="ECO:0000256" key="6">
    <source>
        <dbReference type="SAM" id="MobiDB-lite"/>
    </source>
</evidence>
<dbReference type="PROSITE" id="PS00463">
    <property type="entry name" value="ZN2_CY6_FUNGAL_1"/>
    <property type="match status" value="1"/>
</dbReference>
<dbReference type="SUPFAM" id="SSF57701">
    <property type="entry name" value="Zn2/Cys6 DNA-binding domain"/>
    <property type="match status" value="1"/>
</dbReference>
<evidence type="ECO:0000256" key="4">
    <source>
        <dbReference type="ARBA" id="ARBA00023163"/>
    </source>
</evidence>